<dbReference type="PROSITE" id="PS51186">
    <property type="entry name" value="GNAT"/>
    <property type="match status" value="1"/>
</dbReference>
<gene>
    <name evidence="4" type="ORF">HNR48_000458</name>
</gene>
<feature type="domain" description="N-acetyltransferase" evidence="3">
    <location>
        <begin position="3"/>
        <end position="148"/>
    </location>
</feature>
<dbReference type="AlphaFoldDB" id="A0A7X0JRQ8"/>
<protein>
    <submittedName>
        <fullName evidence="4">GNAT superfamily N-acetyltransferase</fullName>
    </submittedName>
</protein>
<dbReference type="PANTHER" id="PTHR10545">
    <property type="entry name" value="DIAMINE N-ACETYLTRANSFERASE"/>
    <property type="match status" value="1"/>
</dbReference>
<keyword evidence="5" id="KW-1185">Reference proteome</keyword>
<keyword evidence="1 4" id="KW-0808">Transferase</keyword>
<dbReference type="Gene3D" id="3.40.630.30">
    <property type="match status" value="1"/>
</dbReference>
<accession>A0A7X0JRQ8</accession>
<dbReference type="EMBL" id="JACHHT010000001">
    <property type="protein sequence ID" value="MBB6520180.1"/>
    <property type="molecule type" value="Genomic_DNA"/>
</dbReference>
<dbReference type="PANTHER" id="PTHR10545:SF42">
    <property type="entry name" value="ACETYLTRANSFERASE"/>
    <property type="match status" value="1"/>
</dbReference>
<dbReference type="RefSeq" id="WP_166852006.1">
    <property type="nucleotide sequence ID" value="NZ_JAAONY010000001.1"/>
</dbReference>
<dbReference type="InterPro" id="IPR016181">
    <property type="entry name" value="Acyl_CoA_acyltransferase"/>
</dbReference>
<dbReference type="InParanoid" id="A0A7X0JRQ8"/>
<dbReference type="SUPFAM" id="SSF55729">
    <property type="entry name" value="Acyl-CoA N-acyltransferases (Nat)"/>
    <property type="match status" value="1"/>
</dbReference>
<evidence type="ECO:0000313" key="5">
    <source>
        <dbReference type="Proteomes" id="UP000528457"/>
    </source>
</evidence>
<dbReference type="InterPro" id="IPR000182">
    <property type="entry name" value="GNAT_dom"/>
</dbReference>
<reference evidence="4 5" key="1">
    <citation type="submission" date="2020-08" db="EMBL/GenBank/DDBJ databases">
        <title>Genomic Encyclopedia of Type Strains, Phase IV (KMG-IV): sequencing the most valuable type-strain genomes for metagenomic binning, comparative biology and taxonomic classification.</title>
        <authorList>
            <person name="Goeker M."/>
        </authorList>
    </citation>
    <scope>NUCLEOTIDE SEQUENCE [LARGE SCALE GENOMIC DNA]</scope>
    <source>
        <strain evidence="4 5">DSM 22368</strain>
    </source>
</reference>
<evidence type="ECO:0000259" key="3">
    <source>
        <dbReference type="PROSITE" id="PS51186"/>
    </source>
</evidence>
<sequence>MSVQVRMLSEDDFDQWQELFKGYCDFYESPADKEKIMIQWNWLHDDANMLQGLVAYDENGDLAGLAHYHAWPLSIYGKEVCYLSDLFVSPVFRGKGVGKLLYRHLMDMCKEKGWPALTLLTQDGNATARSLYDQYAEASDFRFYITGV</sequence>
<evidence type="ECO:0000256" key="1">
    <source>
        <dbReference type="ARBA" id="ARBA00022679"/>
    </source>
</evidence>
<evidence type="ECO:0000256" key="2">
    <source>
        <dbReference type="ARBA" id="ARBA00023315"/>
    </source>
</evidence>
<name>A0A7X0JRQ8_9GAMM</name>
<dbReference type="GO" id="GO:0008080">
    <property type="term" value="F:N-acetyltransferase activity"/>
    <property type="evidence" value="ECO:0007669"/>
    <property type="project" value="TreeGrafter"/>
</dbReference>
<dbReference type="Proteomes" id="UP000528457">
    <property type="component" value="Unassembled WGS sequence"/>
</dbReference>
<organism evidence="4 5">
    <name type="scientific">Pseudoteredinibacter isoporae</name>
    <dbReference type="NCBI Taxonomy" id="570281"/>
    <lineage>
        <taxon>Bacteria</taxon>
        <taxon>Pseudomonadati</taxon>
        <taxon>Pseudomonadota</taxon>
        <taxon>Gammaproteobacteria</taxon>
        <taxon>Cellvibrionales</taxon>
        <taxon>Cellvibrionaceae</taxon>
        <taxon>Pseudoteredinibacter</taxon>
    </lineage>
</organism>
<dbReference type="CDD" id="cd04301">
    <property type="entry name" value="NAT_SF"/>
    <property type="match status" value="1"/>
</dbReference>
<evidence type="ECO:0000313" key="4">
    <source>
        <dbReference type="EMBL" id="MBB6520180.1"/>
    </source>
</evidence>
<proteinExistence type="predicted"/>
<dbReference type="InterPro" id="IPR051016">
    <property type="entry name" value="Diverse_Substrate_AcTransf"/>
</dbReference>
<dbReference type="Pfam" id="PF00583">
    <property type="entry name" value="Acetyltransf_1"/>
    <property type="match status" value="1"/>
</dbReference>
<keyword evidence="2" id="KW-0012">Acyltransferase</keyword>
<comment type="caution">
    <text evidence="4">The sequence shown here is derived from an EMBL/GenBank/DDBJ whole genome shotgun (WGS) entry which is preliminary data.</text>
</comment>